<keyword evidence="1 4" id="KW-0812">Transmembrane</keyword>
<feature type="domain" description="Major facilitator superfamily (MFS) profile" evidence="5">
    <location>
        <begin position="12"/>
        <end position="387"/>
    </location>
</feature>
<evidence type="ECO:0000256" key="2">
    <source>
        <dbReference type="ARBA" id="ARBA00022989"/>
    </source>
</evidence>
<dbReference type="RefSeq" id="WP_261847788.1">
    <property type="nucleotide sequence ID" value="NZ_BRCR01000007.1"/>
</dbReference>
<feature type="transmembrane region" description="Helical" evidence="4">
    <location>
        <begin position="365"/>
        <end position="384"/>
    </location>
</feature>
<feature type="transmembrane region" description="Helical" evidence="4">
    <location>
        <begin position="12"/>
        <end position="29"/>
    </location>
</feature>
<sequence>MRSDNHEFSSTRILMLAIICCIVVANIYFNQSVLNLIAGSFPNEWGAVSLIPMATQLGYAVGLFFLIPLGDYIERQWLILRQAQVLFLALIGMMLSPTATVLVFFSFLTGMAATVAQQIVPLAASLSRTSARGKTVGTVMSGVLAGILAGRAIGGLIGQYFGWRGVFLSGAIMTLLAIFFILRILPTQSLSTPKFNYLAVLRSLGLLWKSEPQVRGATLTQAMLFASFSVLWTVLPFWLAHRYDYGAGVTGTLAALGLIGILCAPLAGSFSDRQGPFRMVVFGVILMLLAWAVFWGWNSMVGMVVGILLLDAGEQCVLIANQHTIYSLRPDARNRLNTLFMCVMFIGGACGSLTATWLWETTHSWTLISSAGAGLVIMGMLIAVRRKYSGPYSGT</sequence>
<protein>
    <submittedName>
        <fullName evidence="6">MFS transporter</fullName>
    </submittedName>
</protein>
<evidence type="ECO:0000256" key="4">
    <source>
        <dbReference type="SAM" id="Phobius"/>
    </source>
</evidence>
<reference evidence="7" key="1">
    <citation type="journal article" date="2024" name="Int. J. Syst. Evol. Microbiol.">
        <title>Pectobacterium araliae sp. nov., a pathogen causing bacterial soft rot of Japanese angelica tree in Japan.</title>
        <authorList>
            <person name="Sawada H."/>
            <person name="Someya N."/>
            <person name="Morohoshi T."/>
            <person name="Ono M."/>
            <person name="Satou M."/>
        </authorList>
    </citation>
    <scope>NUCLEOTIDE SEQUENCE [LARGE SCALE GENOMIC DNA]</scope>
    <source>
        <strain evidence="7">MAFF 302110</strain>
    </source>
</reference>
<keyword evidence="7" id="KW-1185">Reference proteome</keyword>
<dbReference type="PANTHER" id="PTHR42910">
    <property type="entry name" value="TRANSPORTER SCO4007-RELATED"/>
    <property type="match status" value="1"/>
</dbReference>
<dbReference type="KEGG" id="parl:PEC302110_13380"/>
<dbReference type="Proteomes" id="UP001377830">
    <property type="component" value="Chromosome"/>
</dbReference>
<dbReference type="InterPro" id="IPR011701">
    <property type="entry name" value="MFS"/>
</dbReference>
<dbReference type="EMBL" id="AP028908">
    <property type="protein sequence ID" value="BES84241.1"/>
    <property type="molecule type" value="Genomic_DNA"/>
</dbReference>
<evidence type="ECO:0000313" key="7">
    <source>
        <dbReference type="Proteomes" id="UP001377830"/>
    </source>
</evidence>
<name>A0AAN0MKB3_9GAMM</name>
<dbReference type="Pfam" id="PF07690">
    <property type="entry name" value="MFS_1"/>
    <property type="match status" value="1"/>
</dbReference>
<dbReference type="InterPro" id="IPR036259">
    <property type="entry name" value="MFS_trans_sf"/>
</dbReference>
<dbReference type="AlphaFoldDB" id="A0AAN0MKB3"/>
<accession>A0AAN0MKB3</accession>
<dbReference type="GO" id="GO:0022857">
    <property type="term" value="F:transmembrane transporter activity"/>
    <property type="evidence" value="ECO:0007669"/>
    <property type="project" value="InterPro"/>
</dbReference>
<feature type="transmembrane region" description="Helical" evidence="4">
    <location>
        <begin position="219"/>
        <end position="239"/>
    </location>
</feature>
<evidence type="ECO:0000256" key="3">
    <source>
        <dbReference type="ARBA" id="ARBA00023136"/>
    </source>
</evidence>
<feature type="transmembrane region" description="Helical" evidence="4">
    <location>
        <begin position="245"/>
        <end position="267"/>
    </location>
</feature>
<feature type="transmembrane region" description="Helical" evidence="4">
    <location>
        <begin position="45"/>
        <end position="66"/>
    </location>
</feature>
<dbReference type="PRINTS" id="PR01036">
    <property type="entry name" value="TCRTETB"/>
</dbReference>
<feature type="transmembrane region" description="Helical" evidence="4">
    <location>
        <begin position="163"/>
        <end position="185"/>
    </location>
</feature>
<evidence type="ECO:0000259" key="5">
    <source>
        <dbReference type="PROSITE" id="PS50850"/>
    </source>
</evidence>
<gene>
    <name evidence="6" type="ORF">PEC302110_13380</name>
</gene>
<dbReference type="CDD" id="cd17324">
    <property type="entry name" value="MFS_NepI_like"/>
    <property type="match status" value="1"/>
</dbReference>
<keyword evidence="3 4" id="KW-0472">Membrane</keyword>
<dbReference type="PROSITE" id="PS50850">
    <property type="entry name" value="MFS"/>
    <property type="match status" value="1"/>
</dbReference>
<dbReference type="PANTHER" id="PTHR42910:SF1">
    <property type="entry name" value="MAJOR FACILITATOR SUPERFAMILY (MFS) PROFILE DOMAIN-CONTAINING PROTEIN"/>
    <property type="match status" value="1"/>
</dbReference>
<feature type="transmembrane region" description="Helical" evidence="4">
    <location>
        <begin position="279"/>
        <end position="297"/>
    </location>
</feature>
<proteinExistence type="predicted"/>
<feature type="transmembrane region" description="Helical" evidence="4">
    <location>
        <begin position="136"/>
        <end position="157"/>
    </location>
</feature>
<dbReference type="InterPro" id="IPR020846">
    <property type="entry name" value="MFS_dom"/>
</dbReference>
<keyword evidence="2 4" id="KW-1133">Transmembrane helix</keyword>
<evidence type="ECO:0000256" key="1">
    <source>
        <dbReference type="ARBA" id="ARBA00022692"/>
    </source>
</evidence>
<organism evidence="6 7">
    <name type="scientific">Pectobacterium araliae</name>
    <dbReference type="NCBI Taxonomy" id="3073862"/>
    <lineage>
        <taxon>Bacteria</taxon>
        <taxon>Pseudomonadati</taxon>
        <taxon>Pseudomonadota</taxon>
        <taxon>Gammaproteobacteria</taxon>
        <taxon>Enterobacterales</taxon>
        <taxon>Pectobacteriaceae</taxon>
        <taxon>Pectobacterium</taxon>
    </lineage>
</organism>
<dbReference type="SUPFAM" id="SSF103473">
    <property type="entry name" value="MFS general substrate transporter"/>
    <property type="match status" value="1"/>
</dbReference>
<evidence type="ECO:0000313" key="6">
    <source>
        <dbReference type="EMBL" id="BES84241.1"/>
    </source>
</evidence>
<feature type="transmembrane region" description="Helical" evidence="4">
    <location>
        <begin position="338"/>
        <end position="359"/>
    </location>
</feature>
<dbReference type="Gene3D" id="1.20.1250.20">
    <property type="entry name" value="MFS general substrate transporter like domains"/>
    <property type="match status" value="2"/>
</dbReference>